<name>A0A327Q306_9BACT</name>
<dbReference type="RefSeq" id="WP_111600162.1">
    <property type="nucleotide sequence ID" value="NZ_QLLL01000012.1"/>
</dbReference>
<organism evidence="1 2">
    <name type="scientific">Chitinophaga skermanii</name>
    <dbReference type="NCBI Taxonomy" id="331697"/>
    <lineage>
        <taxon>Bacteria</taxon>
        <taxon>Pseudomonadati</taxon>
        <taxon>Bacteroidota</taxon>
        <taxon>Chitinophagia</taxon>
        <taxon>Chitinophagales</taxon>
        <taxon>Chitinophagaceae</taxon>
        <taxon>Chitinophaga</taxon>
    </lineage>
</organism>
<dbReference type="AlphaFoldDB" id="A0A327Q306"/>
<dbReference type="Proteomes" id="UP000249547">
    <property type="component" value="Unassembled WGS sequence"/>
</dbReference>
<comment type="caution">
    <text evidence="1">The sequence shown here is derived from an EMBL/GenBank/DDBJ whole genome shotgun (WGS) entry which is preliminary data.</text>
</comment>
<accession>A0A327Q306</accession>
<evidence type="ECO:0000313" key="2">
    <source>
        <dbReference type="Proteomes" id="UP000249547"/>
    </source>
</evidence>
<gene>
    <name evidence="1" type="ORF">LX64_04775</name>
</gene>
<sequence length="179" mass="20142">MTTSNCTQLLSVTEDLQLARWPELAQKISLADILTCLNAAEPVGESMILGTQNLVYSAKTAILPNVQEVVTIFYQNDNWSKIEVQCNTEEINIGHVIPNEWPEPEVILDFSAGTTVTDFSEITNVCPAQGLAFFVDPEDGRLLRFELFKPMSTNEYLATLRDESDMDDIDLDDYLEEEE</sequence>
<proteinExistence type="predicted"/>
<reference evidence="1 2" key="1">
    <citation type="submission" date="2018-06" db="EMBL/GenBank/DDBJ databases">
        <title>Genomic Encyclopedia of Archaeal and Bacterial Type Strains, Phase II (KMG-II): from individual species to whole genera.</title>
        <authorList>
            <person name="Goeker M."/>
        </authorList>
    </citation>
    <scope>NUCLEOTIDE SEQUENCE [LARGE SCALE GENOMIC DNA]</scope>
    <source>
        <strain evidence="1 2">DSM 23857</strain>
    </source>
</reference>
<keyword evidence="2" id="KW-1185">Reference proteome</keyword>
<protein>
    <submittedName>
        <fullName evidence="1">Uncharacterized protein</fullName>
    </submittedName>
</protein>
<evidence type="ECO:0000313" key="1">
    <source>
        <dbReference type="EMBL" id="RAI98413.1"/>
    </source>
</evidence>
<dbReference type="EMBL" id="QLLL01000012">
    <property type="protein sequence ID" value="RAI98413.1"/>
    <property type="molecule type" value="Genomic_DNA"/>
</dbReference>
<dbReference type="OrthoDB" id="9894710at2"/>